<dbReference type="HOGENOM" id="CLU_2386107_0_0_1"/>
<dbReference type="Proteomes" id="UP000053319">
    <property type="component" value="Unassembled WGS sequence"/>
</dbReference>
<dbReference type="GeneID" id="18837776"/>
<proteinExistence type="predicted"/>
<sequence>MRHDPLHGVYTQPTLSPVRSHRNFIVTAETAGSQNESISPNPDLHQNAAFKSARARQKVAECLQSLLYIKLYPGEVIVQCTLLALNHIQHGFPG</sequence>
<organism evidence="1 2">
    <name type="scientific">Dichomitus squalens (strain LYAD-421)</name>
    <name type="common">Western red white-rot fungus</name>
    <dbReference type="NCBI Taxonomy" id="732165"/>
    <lineage>
        <taxon>Eukaryota</taxon>
        <taxon>Fungi</taxon>
        <taxon>Dikarya</taxon>
        <taxon>Basidiomycota</taxon>
        <taxon>Agaricomycotina</taxon>
        <taxon>Agaricomycetes</taxon>
        <taxon>Polyporales</taxon>
        <taxon>Polyporaceae</taxon>
        <taxon>Dichomitus</taxon>
    </lineage>
</organism>
<dbReference type="RefSeq" id="XP_007370082.1">
    <property type="nucleotide sequence ID" value="XM_007370020.1"/>
</dbReference>
<protein>
    <submittedName>
        <fullName evidence="1">Uncharacterized protein</fullName>
    </submittedName>
</protein>
<evidence type="ECO:0000313" key="2">
    <source>
        <dbReference type="Proteomes" id="UP000053319"/>
    </source>
</evidence>
<dbReference type="KEGG" id="dsq:DICSQDRAFT_157504"/>
<accession>R7SN67</accession>
<dbReference type="EMBL" id="JH719456">
    <property type="protein sequence ID" value="EJF57140.1"/>
    <property type="molecule type" value="Genomic_DNA"/>
</dbReference>
<name>R7SN67_DICSQ</name>
<gene>
    <name evidence="1" type="ORF">DICSQDRAFT_157504</name>
</gene>
<reference evidence="1 2" key="1">
    <citation type="journal article" date="2012" name="Science">
        <title>The Paleozoic origin of enzymatic lignin decomposition reconstructed from 31 fungal genomes.</title>
        <authorList>
            <person name="Floudas D."/>
            <person name="Binder M."/>
            <person name="Riley R."/>
            <person name="Barry K."/>
            <person name="Blanchette R.A."/>
            <person name="Henrissat B."/>
            <person name="Martinez A.T."/>
            <person name="Otillar R."/>
            <person name="Spatafora J.W."/>
            <person name="Yadav J.S."/>
            <person name="Aerts A."/>
            <person name="Benoit I."/>
            <person name="Boyd A."/>
            <person name="Carlson A."/>
            <person name="Copeland A."/>
            <person name="Coutinho P.M."/>
            <person name="de Vries R.P."/>
            <person name="Ferreira P."/>
            <person name="Findley K."/>
            <person name="Foster B."/>
            <person name="Gaskell J."/>
            <person name="Glotzer D."/>
            <person name="Gorecki P."/>
            <person name="Heitman J."/>
            <person name="Hesse C."/>
            <person name="Hori C."/>
            <person name="Igarashi K."/>
            <person name="Jurgens J.A."/>
            <person name="Kallen N."/>
            <person name="Kersten P."/>
            <person name="Kohler A."/>
            <person name="Kuees U."/>
            <person name="Kumar T.K.A."/>
            <person name="Kuo A."/>
            <person name="LaButti K."/>
            <person name="Larrondo L.F."/>
            <person name="Lindquist E."/>
            <person name="Ling A."/>
            <person name="Lombard V."/>
            <person name="Lucas S."/>
            <person name="Lundell T."/>
            <person name="Martin R."/>
            <person name="McLaughlin D.J."/>
            <person name="Morgenstern I."/>
            <person name="Morin E."/>
            <person name="Murat C."/>
            <person name="Nagy L.G."/>
            <person name="Nolan M."/>
            <person name="Ohm R.A."/>
            <person name="Patyshakuliyeva A."/>
            <person name="Rokas A."/>
            <person name="Ruiz-Duenas F.J."/>
            <person name="Sabat G."/>
            <person name="Salamov A."/>
            <person name="Samejima M."/>
            <person name="Schmutz J."/>
            <person name="Slot J.C."/>
            <person name="St John F."/>
            <person name="Stenlid J."/>
            <person name="Sun H."/>
            <person name="Sun S."/>
            <person name="Syed K."/>
            <person name="Tsang A."/>
            <person name="Wiebenga A."/>
            <person name="Young D."/>
            <person name="Pisabarro A."/>
            <person name="Eastwood D.C."/>
            <person name="Martin F."/>
            <person name="Cullen D."/>
            <person name="Grigoriev I.V."/>
            <person name="Hibbett D.S."/>
        </authorList>
    </citation>
    <scope>NUCLEOTIDE SEQUENCE [LARGE SCALE GENOMIC DNA]</scope>
    <source>
        <strain evidence="1 2">LYAD-421 SS1</strain>
    </source>
</reference>
<dbReference type="AlphaFoldDB" id="R7SN67"/>
<evidence type="ECO:0000313" key="1">
    <source>
        <dbReference type="EMBL" id="EJF57140.1"/>
    </source>
</evidence>